<dbReference type="InterPro" id="IPR029039">
    <property type="entry name" value="Flavoprotein-like_sf"/>
</dbReference>
<dbReference type="RefSeq" id="WP_236000399.1">
    <property type="nucleotide sequence ID" value="NZ_BOLV01000004.1"/>
</dbReference>
<accession>A0ABW4BJP7</accession>
<organism evidence="2 3">
    <name type="scientific">Lacticaseibacillus suilingensis</name>
    <dbReference type="NCBI Taxonomy" id="2799577"/>
    <lineage>
        <taxon>Bacteria</taxon>
        <taxon>Bacillati</taxon>
        <taxon>Bacillota</taxon>
        <taxon>Bacilli</taxon>
        <taxon>Lactobacillales</taxon>
        <taxon>Lactobacillaceae</taxon>
        <taxon>Lacticaseibacillus</taxon>
    </lineage>
</organism>
<dbReference type="Pfam" id="PF12682">
    <property type="entry name" value="Flavodoxin_4"/>
    <property type="match status" value="1"/>
</dbReference>
<evidence type="ECO:0000259" key="1">
    <source>
        <dbReference type="Pfam" id="PF12682"/>
    </source>
</evidence>
<dbReference type="SUPFAM" id="SSF52218">
    <property type="entry name" value="Flavoproteins"/>
    <property type="match status" value="1"/>
</dbReference>
<dbReference type="InterPro" id="IPR008254">
    <property type="entry name" value="Flavodoxin/NO_synth"/>
</dbReference>
<dbReference type="Gene3D" id="3.40.50.360">
    <property type="match status" value="1"/>
</dbReference>
<evidence type="ECO:0000313" key="3">
    <source>
        <dbReference type="Proteomes" id="UP001597199"/>
    </source>
</evidence>
<reference evidence="3" key="1">
    <citation type="journal article" date="2019" name="Int. J. Syst. Evol. Microbiol.">
        <title>The Global Catalogue of Microorganisms (GCM) 10K type strain sequencing project: providing services to taxonomists for standard genome sequencing and annotation.</title>
        <authorList>
            <consortium name="The Broad Institute Genomics Platform"/>
            <consortium name="The Broad Institute Genome Sequencing Center for Infectious Disease"/>
            <person name="Wu L."/>
            <person name="Ma J."/>
        </authorList>
    </citation>
    <scope>NUCLEOTIDE SEQUENCE [LARGE SCALE GENOMIC DNA]</scope>
    <source>
        <strain evidence="3">CCM 9110</strain>
    </source>
</reference>
<dbReference type="PANTHER" id="PTHR39201">
    <property type="entry name" value="EXPORTED PROTEIN-RELATED"/>
    <property type="match status" value="1"/>
</dbReference>
<sequence>MSKTIIVYYSWSGHTAALAHQLQQLTQADTYELKVPAGTFSRDMYETSDMAKAQLSAGQLPAFTQPLPDLTAYDLILVGGPVWSGAPATPILSFLGSADTGQAKLAPFYTDAGSAGEYEAAFKQAAGNRVTAKGLEAAGPAATTALQAWLNQL</sequence>
<feature type="domain" description="Flavodoxin-like" evidence="1">
    <location>
        <begin position="3"/>
        <end position="152"/>
    </location>
</feature>
<gene>
    <name evidence="2" type="ORF">ACFQ41_12615</name>
</gene>
<dbReference type="PANTHER" id="PTHR39201:SF1">
    <property type="entry name" value="FLAVODOXIN-LIKE DOMAIN-CONTAINING PROTEIN"/>
    <property type="match status" value="1"/>
</dbReference>
<dbReference type="EMBL" id="JBHTOA010000048">
    <property type="protein sequence ID" value="MFD1400153.1"/>
    <property type="molecule type" value="Genomic_DNA"/>
</dbReference>
<comment type="caution">
    <text evidence="2">The sequence shown here is derived from an EMBL/GenBank/DDBJ whole genome shotgun (WGS) entry which is preliminary data.</text>
</comment>
<dbReference type="Proteomes" id="UP001597199">
    <property type="component" value="Unassembled WGS sequence"/>
</dbReference>
<proteinExistence type="predicted"/>
<keyword evidence="3" id="KW-1185">Reference proteome</keyword>
<protein>
    <submittedName>
        <fullName evidence="2">Flavodoxin</fullName>
    </submittedName>
</protein>
<name>A0ABW4BJP7_9LACO</name>
<evidence type="ECO:0000313" key="2">
    <source>
        <dbReference type="EMBL" id="MFD1400153.1"/>
    </source>
</evidence>